<organism evidence="2 3">
    <name type="scientific">Limihaloglobus sulfuriphilus</name>
    <dbReference type="NCBI Taxonomy" id="1851148"/>
    <lineage>
        <taxon>Bacteria</taxon>
        <taxon>Pseudomonadati</taxon>
        <taxon>Planctomycetota</taxon>
        <taxon>Phycisphaerae</taxon>
        <taxon>Sedimentisphaerales</taxon>
        <taxon>Sedimentisphaeraceae</taxon>
        <taxon>Limihaloglobus</taxon>
    </lineage>
</organism>
<keyword evidence="3" id="KW-1185">Reference proteome</keyword>
<accession>A0A1Q2MGT1</accession>
<protein>
    <submittedName>
        <fullName evidence="2">UGMP family protein</fullName>
    </submittedName>
</protein>
<proteinExistence type="predicted"/>
<dbReference type="KEGG" id="pbas:SMSP2_02269"/>
<evidence type="ECO:0000313" key="2">
    <source>
        <dbReference type="EMBL" id="AQQ71890.1"/>
    </source>
</evidence>
<sequence>MNSEKQRFNIAVDTSGRAGSAAIGVGDAVLEEKPFTDMMRHAAEILPVIGSLLEKHGGTPADIEDVYVTSGPGSFTGLRIGIAMAKMMALAANVRIASVSSLAVTAQNAFDYIKAEGLDVQRVAAIIDAKRGQFFVAIYQRQADGGWVKTLDDTMMRAPELLEKYAAGDKMWVLGEGLKYYREKFEAGGLGILPESIWCGSASNVYRLCREKANAGGFDNPDELLPSYLRLAEAEENWLKKQQS</sequence>
<name>A0A1Q2MGT1_9BACT</name>
<gene>
    <name evidence="2" type="ORF">SMSP2_02269</name>
</gene>
<dbReference type="GO" id="GO:0005829">
    <property type="term" value="C:cytosol"/>
    <property type="evidence" value="ECO:0007669"/>
    <property type="project" value="TreeGrafter"/>
</dbReference>
<dbReference type="Pfam" id="PF00814">
    <property type="entry name" value="TsaD"/>
    <property type="match status" value="1"/>
</dbReference>
<dbReference type="Gene3D" id="3.30.420.40">
    <property type="match status" value="2"/>
</dbReference>
<dbReference type="CDD" id="cd24032">
    <property type="entry name" value="ASKHA_NBD_TsaB"/>
    <property type="match status" value="1"/>
</dbReference>
<dbReference type="NCBIfam" id="TIGR03725">
    <property type="entry name" value="T6A_YeaZ"/>
    <property type="match status" value="1"/>
</dbReference>
<dbReference type="SUPFAM" id="SSF53067">
    <property type="entry name" value="Actin-like ATPase domain"/>
    <property type="match status" value="2"/>
</dbReference>
<dbReference type="AlphaFoldDB" id="A0A1Q2MGT1"/>
<dbReference type="PANTHER" id="PTHR11735">
    <property type="entry name" value="TRNA N6-ADENOSINE THREONYLCARBAMOYLTRANSFERASE"/>
    <property type="match status" value="1"/>
</dbReference>
<dbReference type="EMBL" id="CP019646">
    <property type="protein sequence ID" value="AQQ71890.1"/>
    <property type="molecule type" value="Genomic_DNA"/>
</dbReference>
<feature type="domain" description="Gcp-like" evidence="1">
    <location>
        <begin position="40"/>
        <end position="142"/>
    </location>
</feature>
<reference evidence="3" key="1">
    <citation type="submission" date="2017-02" db="EMBL/GenBank/DDBJ databases">
        <title>Comparative genomics and description of representatives of a novel lineage of planctomycetes thriving in anoxic sediments.</title>
        <authorList>
            <person name="Spring S."/>
            <person name="Bunk B."/>
            <person name="Sproer C."/>
        </authorList>
    </citation>
    <scope>NUCLEOTIDE SEQUENCE [LARGE SCALE GENOMIC DNA]</scope>
    <source>
        <strain evidence="3">SM-Chi-D1</strain>
    </source>
</reference>
<dbReference type="GO" id="GO:0002949">
    <property type="term" value="P:tRNA threonylcarbamoyladenosine modification"/>
    <property type="evidence" value="ECO:0007669"/>
    <property type="project" value="InterPro"/>
</dbReference>
<dbReference type="InterPro" id="IPR043129">
    <property type="entry name" value="ATPase_NBD"/>
</dbReference>
<dbReference type="Proteomes" id="UP000188181">
    <property type="component" value="Chromosome"/>
</dbReference>
<evidence type="ECO:0000313" key="3">
    <source>
        <dbReference type="Proteomes" id="UP000188181"/>
    </source>
</evidence>
<dbReference type="InterPro" id="IPR000905">
    <property type="entry name" value="Gcp-like_dom"/>
</dbReference>
<dbReference type="STRING" id="1851148.SMSP2_02269"/>
<evidence type="ECO:0000259" key="1">
    <source>
        <dbReference type="Pfam" id="PF00814"/>
    </source>
</evidence>
<dbReference type="InterPro" id="IPR022496">
    <property type="entry name" value="T6A_TsaB"/>
</dbReference>
<dbReference type="PANTHER" id="PTHR11735:SF11">
    <property type="entry name" value="TRNA THREONYLCARBAMOYLADENOSINE BIOSYNTHESIS PROTEIN TSAB"/>
    <property type="match status" value="1"/>
</dbReference>